<evidence type="ECO:0000256" key="1">
    <source>
        <dbReference type="SAM" id="Coils"/>
    </source>
</evidence>
<evidence type="ECO:0000313" key="2">
    <source>
        <dbReference type="EMBL" id="SNW62121.1"/>
    </source>
</evidence>
<dbReference type="RefSeq" id="YP_009448423.1">
    <property type="nucleotide sequence ID" value="NC_036594.1"/>
</dbReference>
<evidence type="ECO:0000313" key="3">
    <source>
        <dbReference type="Proteomes" id="UP000236316"/>
    </source>
</evidence>
<feature type="coiled-coil region" evidence="1">
    <location>
        <begin position="110"/>
        <end position="137"/>
    </location>
</feature>
<dbReference type="Proteomes" id="UP000236316">
    <property type="component" value="Segment"/>
</dbReference>
<dbReference type="EMBL" id="LT906555">
    <property type="protein sequence ID" value="SNW62121.1"/>
    <property type="molecule type" value="Genomic_DNA"/>
</dbReference>
<protein>
    <submittedName>
        <fullName evidence="2">Uncharacterized protein</fullName>
    </submittedName>
</protein>
<dbReference type="KEGG" id="vg:35381981"/>
<keyword evidence="1" id="KW-0175">Coiled coil</keyword>
<feature type="non-terminal residue" evidence="2">
    <location>
        <position position="1"/>
    </location>
</feature>
<sequence length="300" mass="34704">LILILNIEIGEKLRMSYINFLTYYNNRSHNEIDLQLLKDQLVVYSKSQNEYETSINKLLLALQSNVSMYGIKNIIQEELNSQYCDFLTNLEKCDFNNFGECMECYPHCLLSRYKDIINLISNRIEKYKEQSETLTSNQLSALKRYVGRITLIERRKFNTVVITKEVENNNNEDIEVDNNINWETGGLWSPGPPVNTTSFPTKKKEIAEDKRSKIKSDVLSQALFYTLDELNKNTLTSNITSVLLNLDAVISEVMTDEEREEDKETLSKITVALYTVGWKFPGFDSEPDGKLVRQTFSNIL</sequence>
<proteinExistence type="predicted"/>
<reference evidence="2" key="1">
    <citation type="submission" date="2017-08" db="EMBL/GenBank/DDBJ databases">
        <authorList>
            <consortium name="Urmite Genomes"/>
        </authorList>
    </citation>
    <scope>NUCLEOTIDE SEQUENCE [LARGE SCALE GENOMIC DNA]</scope>
    <source>
        <strain evidence="2">IHUMI-LCC2</strain>
    </source>
</reference>
<dbReference type="GeneID" id="35381981"/>
<gene>
    <name evidence="2" type="ORF">ORPV_217</name>
</gene>
<name>A0A2I2L3L9_9VIRU</name>
<keyword evidence="3" id="KW-1185">Reference proteome</keyword>
<organism evidence="2">
    <name type="scientific">Orpheovirus IHUMI-LCC2</name>
    <dbReference type="NCBI Taxonomy" id="2023057"/>
    <lineage>
        <taxon>Viruses</taxon>
        <taxon>Varidnaviria</taxon>
        <taxon>Bamfordvirae</taxon>
        <taxon>Nucleocytoviricota</taxon>
        <taxon>Megaviricetes</taxon>
        <taxon>Pimascovirales</taxon>
        <taxon>Ocovirineae</taxon>
        <taxon>Orpheoviridae</taxon>
        <taxon>Alphaorpheovirus</taxon>
        <taxon>Alphaorpheovirus massiliense</taxon>
    </lineage>
</organism>
<accession>A0A2I2L3L9</accession>